<sequence>MGLSRFGVLRSITADTSLLRAGSCFLRPGTAHASLLSNGTPPHPPRLRQFGFAFTDVCPLSPLASFPDPPLLPSFGPSPTLPEPPRPCRRLLPSACRAVAAHLAQPTLLFSPCAADASSPPPAAPPPARAPLALPPAFPSAGSGVPRPPPPPRAPPRTFTDPRRLGLAVSVPPPRAPPWPPPAPD</sequence>
<proteinExistence type="predicted"/>
<name>A0A2K2CRK6_BRADI</name>
<evidence type="ECO:0000256" key="1">
    <source>
        <dbReference type="SAM" id="MobiDB-lite"/>
    </source>
</evidence>
<gene>
    <name evidence="2" type="ORF">BRADI_4g31198v3</name>
</gene>
<reference evidence="3" key="3">
    <citation type="submission" date="2018-08" db="UniProtKB">
        <authorList>
            <consortium name="EnsemblPlants"/>
        </authorList>
    </citation>
    <scope>IDENTIFICATION</scope>
    <source>
        <strain evidence="3">cv. Bd21</strain>
    </source>
</reference>
<dbReference type="EnsemblPlants" id="PNT64664">
    <property type="protein sequence ID" value="PNT64664"/>
    <property type="gene ID" value="BRADI_4g31198v3"/>
</dbReference>
<feature type="region of interest" description="Disordered" evidence="1">
    <location>
        <begin position="114"/>
        <end position="185"/>
    </location>
</feature>
<dbReference type="PRINTS" id="PR01217">
    <property type="entry name" value="PRICHEXTENSN"/>
</dbReference>
<evidence type="ECO:0000313" key="3">
    <source>
        <dbReference type="EnsemblPlants" id="PNT64664"/>
    </source>
</evidence>
<organism evidence="2">
    <name type="scientific">Brachypodium distachyon</name>
    <name type="common">Purple false brome</name>
    <name type="synonym">Trachynia distachya</name>
    <dbReference type="NCBI Taxonomy" id="15368"/>
    <lineage>
        <taxon>Eukaryota</taxon>
        <taxon>Viridiplantae</taxon>
        <taxon>Streptophyta</taxon>
        <taxon>Embryophyta</taxon>
        <taxon>Tracheophyta</taxon>
        <taxon>Spermatophyta</taxon>
        <taxon>Magnoliopsida</taxon>
        <taxon>Liliopsida</taxon>
        <taxon>Poales</taxon>
        <taxon>Poaceae</taxon>
        <taxon>BOP clade</taxon>
        <taxon>Pooideae</taxon>
        <taxon>Stipodae</taxon>
        <taxon>Brachypodieae</taxon>
        <taxon>Brachypodium</taxon>
    </lineage>
</organism>
<reference evidence="2 3" key="1">
    <citation type="journal article" date="2010" name="Nature">
        <title>Genome sequencing and analysis of the model grass Brachypodium distachyon.</title>
        <authorList>
            <consortium name="International Brachypodium Initiative"/>
        </authorList>
    </citation>
    <scope>NUCLEOTIDE SEQUENCE [LARGE SCALE GENOMIC DNA]</scope>
    <source>
        <strain evidence="2 3">Bd21</strain>
    </source>
</reference>
<evidence type="ECO:0000313" key="4">
    <source>
        <dbReference type="Proteomes" id="UP000008810"/>
    </source>
</evidence>
<feature type="compositionally biased region" description="Pro residues" evidence="1">
    <location>
        <begin position="119"/>
        <end position="138"/>
    </location>
</feature>
<feature type="compositionally biased region" description="Pro residues" evidence="1">
    <location>
        <begin position="171"/>
        <end position="185"/>
    </location>
</feature>
<feature type="compositionally biased region" description="Pro residues" evidence="1">
    <location>
        <begin position="146"/>
        <end position="155"/>
    </location>
</feature>
<dbReference type="Gramene" id="PNT64664">
    <property type="protein sequence ID" value="PNT64664"/>
    <property type="gene ID" value="BRADI_4g31198v3"/>
</dbReference>
<dbReference type="InParanoid" id="A0A2K2CRK6"/>
<reference evidence="2" key="2">
    <citation type="submission" date="2017-06" db="EMBL/GenBank/DDBJ databases">
        <title>WGS assembly of Brachypodium distachyon.</title>
        <authorList>
            <consortium name="The International Brachypodium Initiative"/>
            <person name="Lucas S."/>
            <person name="Harmon-Smith M."/>
            <person name="Lail K."/>
            <person name="Tice H."/>
            <person name="Grimwood J."/>
            <person name="Bruce D."/>
            <person name="Barry K."/>
            <person name="Shu S."/>
            <person name="Lindquist E."/>
            <person name="Wang M."/>
            <person name="Pitluck S."/>
            <person name="Vogel J.P."/>
            <person name="Garvin D.F."/>
            <person name="Mockler T.C."/>
            <person name="Schmutz J."/>
            <person name="Rokhsar D."/>
            <person name="Bevan M.W."/>
        </authorList>
    </citation>
    <scope>NUCLEOTIDE SEQUENCE</scope>
    <source>
        <strain evidence="2">Bd21</strain>
    </source>
</reference>
<dbReference type="EMBL" id="CM000883">
    <property type="protein sequence ID" value="PNT64664.1"/>
    <property type="molecule type" value="Genomic_DNA"/>
</dbReference>
<dbReference type="Proteomes" id="UP000008810">
    <property type="component" value="Chromosome 4"/>
</dbReference>
<accession>A0A2K2CRK6</accession>
<keyword evidence="4" id="KW-1185">Reference proteome</keyword>
<dbReference type="STRING" id="15368.A0A2K2CRK6"/>
<dbReference type="AlphaFoldDB" id="A0A2K2CRK6"/>
<protein>
    <submittedName>
        <fullName evidence="2 3">Uncharacterized protein</fullName>
    </submittedName>
</protein>
<evidence type="ECO:0000313" key="2">
    <source>
        <dbReference type="EMBL" id="PNT64664.1"/>
    </source>
</evidence>